<feature type="transmembrane region" description="Helical" evidence="6">
    <location>
        <begin position="477"/>
        <end position="496"/>
    </location>
</feature>
<dbReference type="GO" id="GO:0006865">
    <property type="term" value="P:amino acid transport"/>
    <property type="evidence" value="ECO:0007669"/>
    <property type="project" value="InterPro"/>
</dbReference>
<feature type="transmembrane region" description="Helical" evidence="6">
    <location>
        <begin position="197"/>
        <end position="216"/>
    </location>
</feature>
<feature type="transmembrane region" description="Helical" evidence="6">
    <location>
        <begin position="75"/>
        <end position="102"/>
    </location>
</feature>
<dbReference type="OrthoDB" id="3979071at2759"/>
<reference evidence="8" key="3">
    <citation type="submission" date="2017-01" db="EMBL/GenBank/DDBJ databases">
        <authorList>
            <person name="Mah S.A."/>
            <person name="Swanson W.J."/>
            <person name="Moy G.W."/>
            <person name="Vacquier V.D."/>
        </authorList>
    </citation>
    <scope>NUCLEOTIDE SEQUENCE [LARGE SCALE GENOMIC DNA]</scope>
    <source>
        <strain evidence="8">65</strain>
    </source>
</reference>
<evidence type="ECO:0000256" key="3">
    <source>
        <dbReference type="ARBA" id="ARBA00022692"/>
    </source>
</evidence>
<feature type="transmembrane region" description="Helical" evidence="6">
    <location>
        <begin position="403"/>
        <end position="429"/>
    </location>
</feature>
<keyword evidence="2" id="KW-0813">Transport</keyword>
<keyword evidence="5 6" id="KW-0472">Membrane</keyword>
<gene>
    <name evidence="8" type="ORF">BON22_4057</name>
    <name evidence="7" type="ORF">CYFA0S_02e00738g</name>
</gene>
<evidence type="ECO:0000256" key="1">
    <source>
        <dbReference type="ARBA" id="ARBA00004141"/>
    </source>
</evidence>
<evidence type="ECO:0000256" key="5">
    <source>
        <dbReference type="ARBA" id="ARBA00023136"/>
    </source>
</evidence>
<dbReference type="Pfam" id="PF13520">
    <property type="entry name" value="AA_permease_2"/>
    <property type="match status" value="1"/>
</dbReference>
<keyword evidence="3 6" id="KW-0812">Transmembrane</keyword>
<dbReference type="GO" id="GO:0016020">
    <property type="term" value="C:membrane"/>
    <property type="evidence" value="ECO:0007669"/>
    <property type="project" value="UniProtKB-SubCell"/>
</dbReference>
<evidence type="ECO:0000256" key="6">
    <source>
        <dbReference type="SAM" id="Phobius"/>
    </source>
</evidence>
<evidence type="ECO:0000313" key="7">
    <source>
        <dbReference type="EMBL" id="CDR38360.1"/>
    </source>
</evidence>
<dbReference type="InterPro" id="IPR004840">
    <property type="entry name" value="Amino_acid_permease_CS"/>
</dbReference>
<dbReference type="STRING" id="36022.A0A061AMI6"/>
<feature type="transmembrane region" description="Helical" evidence="6">
    <location>
        <begin position="41"/>
        <end position="63"/>
    </location>
</feature>
<reference evidence="9" key="2">
    <citation type="journal article" date="2017" name="Genome Announc.">
        <title>Genome sequences of Cyberlindnera fabianii 65, Pichia kudriavzevii 129, and Saccharomyces cerevisiae 131 isolated from fermented masau fruits in Zimbabwe.</title>
        <authorList>
            <person name="van Rijswijck I.M.H."/>
            <person name="Derks M.F.L."/>
            <person name="Abee T."/>
            <person name="de Ridder D."/>
            <person name="Smid E.J."/>
        </authorList>
    </citation>
    <scope>NUCLEOTIDE SEQUENCE [LARGE SCALE GENOMIC DNA]</scope>
    <source>
        <strain evidence="9">65</strain>
    </source>
</reference>
<feature type="transmembrane region" description="Helical" evidence="6">
    <location>
        <begin position="321"/>
        <end position="342"/>
    </location>
</feature>
<keyword evidence="9" id="KW-1185">Reference proteome</keyword>
<dbReference type="Proteomes" id="UP000189513">
    <property type="component" value="Unassembled WGS sequence"/>
</dbReference>
<keyword evidence="4 6" id="KW-1133">Transmembrane helix</keyword>
<evidence type="ECO:0000313" key="8">
    <source>
        <dbReference type="EMBL" id="ONH66196.1"/>
    </source>
</evidence>
<dbReference type="OMA" id="TIVLTWV"/>
<evidence type="ECO:0000313" key="9">
    <source>
        <dbReference type="Proteomes" id="UP000189513"/>
    </source>
</evidence>
<accession>A0A061AMI6</accession>
<dbReference type="VEuPathDB" id="FungiDB:BON22_4057"/>
<dbReference type="GO" id="GO:0022857">
    <property type="term" value="F:transmembrane transporter activity"/>
    <property type="evidence" value="ECO:0007669"/>
    <property type="project" value="InterPro"/>
</dbReference>
<dbReference type="Gene3D" id="1.20.1740.10">
    <property type="entry name" value="Amino acid/polyamine transporter I"/>
    <property type="match status" value="1"/>
</dbReference>
<dbReference type="InterPro" id="IPR002293">
    <property type="entry name" value="AA/rel_permease1"/>
</dbReference>
<dbReference type="EMBL" id="LK052887">
    <property type="protein sequence ID" value="CDR38360.1"/>
    <property type="molecule type" value="Genomic_DNA"/>
</dbReference>
<sequence>MSDISRFASTHYSESHHHATNEQDLLERLGYKQELKRSHTILSLAAFGVVMLTPPTAIMNTLTTPLVTGGAQSLVWGYIIVSVFTFMVALSMAEIAAVYPVAGGPLSWAYQLGNSQKIKILSSWYTGYFNIFAQIAFAASASFQGVVTILSAASLANPSYVSQRYHYVLASMGFIFLFTATNTFLNKYYSQSTKALFIYNVSSVVSIIVTLLATAPRRRDAKFIFTDYNNLTGFDSHGYVFILGLLQSAYTFSGYDSVTHLAEEAETGTNIIPKALMIVITSAILYGFIFVMVVCSVLDNIPDLVDSATGSAFTQLVYNSTGSVGGTVFIVILPALGALFAAEAMTLSNSRTIYSFARDGAFIFPKTFCKVSDRWGVPIPALLFSCLIQCIIVILYLSSDVVFNTILSICTMGHELAYLVPIILMLFGGRSRMPADRPWNLGKVGVVINAISVVWLLFVSITMMFPTVYPVKAGNMNYTVVIMFIVIAYATICWFVQGKKTYKGPSEVLDGEDVVELEAVVSGSDYVMAGSSTESKRFKS</sequence>
<reference evidence="7" key="1">
    <citation type="journal article" date="2014" name="Genome Announc.">
        <title>Genome sequence of the yeast Cyberlindnera fabianii (Hansenula fabianii).</title>
        <authorList>
            <person name="Freel K.C."/>
            <person name="Sarilar V."/>
            <person name="Neuveglise C."/>
            <person name="Devillers H."/>
            <person name="Friedrich A."/>
            <person name="Schacherer J."/>
        </authorList>
    </citation>
    <scope>NUCLEOTIDE SEQUENCE</scope>
    <source>
        <strain evidence="7">YJS4271</strain>
    </source>
</reference>
<dbReference type="PIRSF" id="PIRSF006060">
    <property type="entry name" value="AA_transporter"/>
    <property type="match status" value="1"/>
</dbReference>
<feature type="transmembrane region" description="Helical" evidence="6">
    <location>
        <begin position="165"/>
        <end position="185"/>
    </location>
</feature>
<dbReference type="AlphaFoldDB" id="A0A061AMI6"/>
<dbReference type="PROSITE" id="PS00218">
    <property type="entry name" value="AMINO_ACID_PERMEASE_1"/>
    <property type="match status" value="1"/>
</dbReference>
<comment type="subcellular location">
    <subcellularLocation>
        <location evidence="1">Membrane</location>
        <topology evidence="1">Multi-pass membrane protein</topology>
    </subcellularLocation>
</comment>
<evidence type="ECO:0000256" key="4">
    <source>
        <dbReference type="ARBA" id="ARBA00022989"/>
    </source>
</evidence>
<feature type="transmembrane region" description="Helical" evidence="6">
    <location>
        <begin position="441"/>
        <end position="465"/>
    </location>
</feature>
<evidence type="ECO:0000256" key="2">
    <source>
        <dbReference type="ARBA" id="ARBA00022448"/>
    </source>
</evidence>
<feature type="transmembrane region" description="Helical" evidence="6">
    <location>
        <begin position="276"/>
        <end position="301"/>
    </location>
</feature>
<name>A0A061AMI6_CYBFA</name>
<dbReference type="PANTHER" id="PTHR45649:SF14">
    <property type="entry name" value="GABA PERMEASE"/>
    <property type="match status" value="1"/>
</dbReference>
<proteinExistence type="predicted"/>
<dbReference type="PANTHER" id="PTHR45649">
    <property type="entry name" value="AMINO-ACID PERMEASE BAT1"/>
    <property type="match status" value="1"/>
</dbReference>
<organism evidence="7">
    <name type="scientific">Cyberlindnera fabianii</name>
    <name type="common">Yeast</name>
    <name type="synonym">Hansenula fabianii</name>
    <dbReference type="NCBI Taxonomy" id="36022"/>
    <lineage>
        <taxon>Eukaryota</taxon>
        <taxon>Fungi</taxon>
        <taxon>Dikarya</taxon>
        <taxon>Ascomycota</taxon>
        <taxon>Saccharomycotina</taxon>
        <taxon>Saccharomycetes</taxon>
        <taxon>Phaffomycetales</taxon>
        <taxon>Phaffomycetaceae</taxon>
        <taxon>Cyberlindnera</taxon>
    </lineage>
</organism>
<feature type="transmembrane region" description="Helical" evidence="6">
    <location>
        <begin position="375"/>
        <end position="397"/>
    </location>
</feature>
<protein>
    <submittedName>
        <fullName evidence="8">Amino-acid permease BAT1</fullName>
    </submittedName>
    <submittedName>
        <fullName evidence="7">CYFA0S02e00738g1_1</fullName>
    </submittedName>
</protein>
<dbReference type="EMBL" id="MPUK01000008">
    <property type="protein sequence ID" value="ONH66196.1"/>
    <property type="molecule type" value="Genomic_DNA"/>
</dbReference>
<feature type="transmembrane region" description="Helical" evidence="6">
    <location>
        <begin position="123"/>
        <end position="153"/>
    </location>
</feature>